<dbReference type="AlphaFoldDB" id="A0A1C3IK24"/>
<dbReference type="EMBL" id="FLQP01000012">
    <property type="protein sequence ID" value="SBS61791.1"/>
    <property type="molecule type" value="Genomic_DNA"/>
</dbReference>
<dbReference type="PROSITE" id="PS51194">
    <property type="entry name" value="HELICASE_CTER"/>
    <property type="match status" value="1"/>
</dbReference>
<dbReference type="PANTHER" id="PTHR47396">
    <property type="entry name" value="TYPE I RESTRICTION ENZYME ECOKI R PROTEIN"/>
    <property type="match status" value="1"/>
</dbReference>
<name>A0A1C3IK24_9VIBR</name>
<keyword evidence="1" id="KW-0175">Coiled coil</keyword>
<dbReference type="InterPro" id="IPR001650">
    <property type="entry name" value="Helicase_C-like"/>
</dbReference>
<dbReference type="CDD" id="cd18785">
    <property type="entry name" value="SF2_C"/>
    <property type="match status" value="1"/>
</dbReference>
<dbReference type="InterPro" id="IPR054347">
    <property type="entry name" value="TOTE_primase"/>
</dbReference>
<sequence>MDELESVNHRIAELKSELSQLEKRRNELLSSPVNLEQTLLTPGQKIELFQSYFRGNHHCYANRWQNSAGRNGYSIACSNEWQQGVCEKPKVKCLECLNQAFKPLDRDAIYRHLTGAEVIGLYPIQPDHSCFLLAIDFDKSDWLQASQAYVEACEFYDLDCLWERSRSGKGAHVWIFFESATTAKDARELGFLLLDKAMQIHSALAFDSYDRLFPNQDVLPTGGIGNLIALPLQKQARATQNSVFLDRFGQPYADQWLALKSVQKVPVSKLEKLISAIEKKAKQPDVSDLKPWERNVLPTSGIDGCPSNVTVVLANRIYLPLSEFPNPLVARLKKLASFSNPKFFKAQGMRLSTNGIARFICLAELDNGYLSLPRGCLDDVQEILADLHIKVDLVDKRTLGQKLELVNFQGELRQSQQKAVDSLLKFDCGVLHAPTAFGKTVTAIGLIAQRKVNTLILVHSKQLADQWKERLTAFSDGIDIGIYTGARKKPTAQVDIATYQSLINRGDNTVNPMIQEYGQIIVDECHHLSAPQYERVLSEAYAKYVYGVSATLERRDGHQPIIFMQLGRVRHTIKIDKTSQFQQILHCRKLAYVPPLVLTNDESKPHISEVYRWLMEHPERNKQILSDTKSEILKGRVPIILTERREHAATIYNALVEEGVQVQLLVGAMKKKSLKQVMDQLDSAQVLVATGKFIGEGFDLPRLDTLILALPVSWKGSLIQYVGRIQRQYQGKIEVKVIDYVDTKLPMLQRMFKKREKGYKALGFEEEVQGRGHQPSLDLPVDTASE</sequence>
<dbReference type="InterPro" id="IPR050742">
    <property type="entry name" value="Helicase_Restrict-Modif_Enz"/>
</dbReference>
<dbReference type="Gene3D" id="3.40.50.300">
    <property type="entry name" value="P-loop containing nucleotide triphosphate hydrolases"/>
    <property type="match status" value="2"/>
</dbReference>
<dbReference type="GO" id="GO:0061749">
    <property type="term" value="F:forked DNA-dependent helicase activity"/>
    <property type="evidence" value="ECO:0007669"/>
    <property type="project" value="TreeGrafter"/>
</dbReference>
<dbReference type="Pfam" id="PF22548">
    <property type="entry name" value="AEP-TOTE"/>
    <property type="match status" value="1"/>
</dbReference>
<evidence type="ECO:0000313" key="5">
    <source>
        <dbReference type="Proteomes" id="UP000092876"/>
    </source>
</evidence>
<evidence type="ECO:0000259" key="3">
    <source>
        <dbReference type="PROSITE" id="PS51194"/>
    </source>
</evidence>
<dbReference type="SMART" id="SM00487">
    <property type="entry name" value="DEXDc"/>
    <property type="match status" value="1"/>
</dbReference>
<feature type="domain" description="Helicase C-terminal" evidence="3">
    <location>
        <begin position="620"/>
        <end position="770"/>
    </location>
</feature>
<feature type="domain" description="Helicase ATP-binding" evidence="2">
    <location>
        <begin position="420"/>
        <end position="570"/>
    </location>
</feature>
<dbReference type="PROSITE" id="PS51192">
    <property type="entry name" value="HELICASE_ATP_BIND_1"/>
    <property type="match status" value="1"/>
</dbReference>
<evidence type="ECO:0000313" key="4">
    <source>
        <dbReference type="EMBL" id="SBS61791.1"/>
    </source>
</evidence>
<dbReference type="InterPro" id="IPR006935">
    <property type="entry name" value="Helicase/UvrB_N"/>
</dbReference>
<dbReference type="GeneID" id="94232083"/>
<dbReference type="GO" id="GO:0036121">
    <property type="term" value="F:double-stranded DNA helicase activity"/>
    <property type="evidence" value="ECO:0007669"/>
    <property type="project" value="TreeGrafter"/>
</dbReference>
<protein>
    <submittedName>
        <fullName evidence="4">UvrABC system protein B</fullName>
    </submittedName>
</protein>
<dbReference type="InterPro" id="IPR014001">
    <property type="entry name" value="Helicase_ATP-bd"/>
</dbReference>
<dbReference type="GO" id="GO:0000403">
    <property type="term" value="F:Y-form DNA binding"/>
    <property type="evidence" value="ECO:0007669"/>
    <property type="project" value="TreeGrafter"/>
</dbReference>
<organism evidence="4 5">
    <name type="scientific">Vibrio atlanticus</name>
    <dbReference type="NCBI Taxonomy" id="693153"/>
    <lineage>
        <taxon>Bacteria</taxon>
        <taxon>Pseudomonadati</taxon>
        <taxon>Pseudomonadota</taxon>
        <taxon>Gammaproteobacteria</taxon>
        <taxon>Vibrionales</taxon>
        <taxon>Vibrionaceae</taxon>
        <taxon>Vibrio</taxon>
    </lineage>
</organism>
<dbReference type="GO" id="GO:0016787">
    <property type="term" value="F:hydrolase activity"/>
    <property type="evidence" value="ECO:0007669"/>
    <property type="project" value="InterPro"/>
</dbReference>
<feature type="coiled-coil region" evidence="1">
    <location>
        <begin position="4"/>
        <end position="31"/>
    </location>
</feature>
<dbReference type="PANTHER" id="PTHR47396:SF1">
    <property type="entry name" value="ATP-DEPENDENT HELICASE IRC3-RELATED"/>
    <property type="match status" value="1"/>
</dbReference>
<dbReference type="Proteomes" id="UP000092876">
    <property type="component" value="Unassembled WGS sequence"/>
</dbReference>
<dbReference type="RefSeq" id="WP_065678402.1">
    <property type="nucleotide sequence ID" value="NZ_AP025460.1"/>
</dbReference>
<proteinExistence type="predicted"/>
<dbReference type="CDD" id="cd17926">
    <property type="entry name" value="DEXHc_RE"/>
    <property type="match status" value="1"/>
</dbReference>
<gene>
    <name evidence="4" type="primary">uvrB_3</name>
    <name evidence="4" type="ORF">VAT7223_00833</name>
</gene>
<dbReference type="GO" id="GO:0005524">
    <property type="term" value="F:ATP binding"/>
    <property type="evidence" value="ECO:0007669"/>
    <property type="project" value="InterPro"/>
</dbReference>
<evidence type="ECO:0000259" key="2">
    <source>
        <dbReference type="PROSITE" id="PS51192"/>
    </source>
</evidence>
<dbReference type="Pfam" id="PF00271">
    <property type="entry name" value="Helicase_C"/>
    <property type="match status" value="1"/>
</dbReference>
<dbReference type="InterPro" id="IPR027417">
    <property type="entry name" value="P-loop_NTPase"/>
</dbReference>
<accession>A0A1C3IK24</accession>
<evidence type="ECO:0000256" key="1">
    <source>
        <dbReference type="SAM" id="Coils"/>
    </source>
</evidence>
<dbReference type="SUPFAM" id="SSF52540">
    <property type="entry name" value="P-loop containing nucleoside triphosphate hydrolases"/>
    <property type="match status" value="2"/>
</dbReference>
<dbReference type="Pfam" id="PF04851">
    <property type="entry name" value="ResIII"/>
    <property type="match status" value="1"/>
</dbReference>
<reference evidence="5" key="1">
    <citation type="submission" date="2016-06" db="EMBL/GenBank/DDBJ databases">
        <authorList>
            <person name="Rodrigo-Torres Lidia"/>
            <person name="Arahal R.David."/>
        </authorList>
    </citation>
    <scope>NUCLEOTIDE SEQUENCE [LARGE SCALE GENOMIC DNA]</scope>
    <source>
        <strain evidence="5">CECT 7223</strain>
    </source>
</reference>